<dbReference type="OrthoDB" id="158573at2"/>
<dbReference type="KEGG" id="sseo:D0Z67_02760"/>
<dbReference type="PRINTS" id="PR00081">
    <property type="entry name" value="GDHRDH"/>
</dbReference>
<dbReference type="SUPFAM" id="SSF51735">
    <property type="entry name" value="NAD(P)-binding Rossmann-fold domains"/>
    <property type="match status" value="1"/>
</dbReference>
<dbReference type="AlphaFoldDB" id="A0A4V0ZYZ8"/>
<reference evidence="3 4" key="1">
    <citation type="submission" date="2018-08" db="EMBL/GenBank/DDBJ databases">
        <title>The complete genome sequence of Streptomyces seoulensis, a pioneer strain for nickel superoxide dismutase discovery.</title>
        <authorList>
            <person name="Shin J."/>
            <person name="Lee J.-S."/>
            <person name="Lee E.-J."/>
            <person name="Youn H.-D."/>
        </authorList>
    </citation>
    <scope>NUCLEOTIDE SEQUENCE [LARGE SCALE GENOMIC DNA]</scope>
    <source>
        <strain evidence="3 4">KCTC 9819</strain>
    </source>
</reference>
<gene>
    <name evidence="3" type="ORF">D0Z67_02760</name>
</gene>
<dbReference type="Pfam" id="PF00106">
    <property type="entry name" value="adh_short"/>
    <property type="match status" value="1"/>
</dbReference>
<evidence type="ECO:0000256" key="2">
    <source>
        <dbReference type="ARBA" id="ARBA00023002"/>
    </source>
</evidence>
<dbReference type="PANTHER" id="PTHR44196">
    <property type="entry name" value="DEHYDROGENASE/REDUCTASE SDR FAMILY MEMBER 7B"/>
    <property type="match status" value="1"/>
</dbReference>
<dbReference type="EMBL" id="CP032229">
    <property type="protein sequence ID" value="QBJ89336.1"/>
    <property type="molecule type" value="Genomic_DNA"/>
</dbReference>
<comment type="similarity">
    <text evidence="1">Belongs to the short-chain dehydrogenases/reductases (SDR) family.</text>
</comment>
<evidence type="ECO:0000313" key="4">
    <source>
        <dbReference type="Proteomes" id="UP000292547"/>
    </source>
</evidence>
<dbReference type="Gene3D" id="3.40.50.720">
    <property type="entry name" value="NAD(P)-binding Rossmann-like Domain"/>
    <property type="match status" value="1"/>
</dbReference>
<dbReference type="STRING" id="73044.GCA_000725795_05772"/>
<dbReference type="InterPro" id="IPR036291">
    <property type="entry name" value="NAD(P)-bd_dom_sf"/>
</dbReference>
<dbReference type="PANTHER" id="PTHR44196:SF1">
    <property type="entry name" value="DEHYDROGENASE_REDUCTASE SDR FAMILY MEMBER 7B"/>
    <property type="match status" value="1"/>
</dbReference>
<dbReference type="GeneID" id="300097850"/>
<keyword evidence="4" id="KW-1185">Reference proteome</keyword>
<sequence>MEIRGARVLVAGATGDIGSALAERLAGVGAVTALAGRDPARLAGVRERCGPGPSRIFDAWDLDGAEGTAAWAARELGGLDAVVVCVGVAAFGPVGEIGEAVAEHVMAVNALAPMAILRSASAHVSPGGLLAAVTGTVARSAPAGMADYAAAKAALATWLTATRRELRRAGVGVLEVCLPHVESGFAGRAVTGTAPPLPPGITVAEAVDVIVEGMRMDARVVDSARSKRGTT</sequence>
<dbReference type="GO" id="GO:0016491">
    <property type="term" value="F:oxidoreductase activity"/>
    <property type="evidence" value="ECO:0007669"/>
    <property type="project" value="UniProtKB-KW"/>
</dbReference>
<protein>
    <submittedName>
        <fullName evidence="3">SDR family NAD(P)-dependent oxidoreductase</fullName>
    </submittedName>
</protein>
<dbReference type="RefSeq" id="WP_031183834.1">
    <property type="nucleotide sequence ID" value="NZ_CP032229.1"/>
</dbReference>
<accession>A0A4V0ZYZ8</accession>
<keyword evidence="2" id="KW-0560">Oxidoreductase</keyword>
<dbReference type="InterPro" id="IPR002347">
    <property type="entry name" value="SDR_fam"/>
</dbReference>
<evidence type="ECO:0000256" key="1">
    <source>
        <dbReference type="ARBA" id="ARBA00006484"/>
    </source>
</evidence>
<proteinExistence type="inferred from homology"/>
<organism evidence="3 4">
    <name type="scientific">Streptomyces seoulensis</name>
    <dbReference type="NCBI Taxonomy" id="73044"/>
    <lineage>
        <taxon>Bacteria</taxon>
        <taxon>Bacillati</taxon>
        <taxon>Actinomycetota</taxon>
        <taxon>Actinomycetes</taxon>
        <taxon>Kitasatosporales</taxon>
        <taxon>Streptomycetaceae</taxon>
        <taxon>Streptomyces</taxon>
    </lineage>
</organism>
<dbReference type="Proteomes" id="UP000292547">
    <property type="component" value="Chromosome"/>
</dbReference>
<dbReference type="GO" id="GO:0016020">
    <property type="term" value="C:membrane"/>
    <property type="evidence" value="ECO:0007669"/>
    <property type="project" value="TreeGrafter"/>
</dbReference>
<evidence type="ECO:0000313" key="3">
    <source>
        <dbReference type="EMBL" id="QBJ89336.1"/>
    </source>
</evidence>
<name>A0A4V0ZYZ8_STRSO</name>